<protein>
    <submittedName>
        <fullName evidence="1">Uncharacterized protein</fullName>
    </submittedName>
</protein>
<name>A0A0L8I511_OCTBM</name>
<gene>
    <name evidence="1" type="ORF">OCBIM_22034997mg</name>
</gene>
<evidence type="ECO:0000313" key="1">
    <source>
        <dbReference type="EMBL" id="KOF96434.1"/>
    </source>
</evidence>
<dbReference type="AlphaFoldDB" id="A0A0L8I511"/>
<sequence>MTITIITEISNINYSKHINYIILGATAKPTITIGKPCIDMPALKSNIILHSTIKYEP</sequence>
<dbReference type="EMBL" id="KQ416567">
    <property type="protein sequence ID" value="KOF96434.1"/>
    <property type="molecule type" value="Genomic_DNA"/>
</dbReference>
<reference evidence="1" key="1">
    <citation type="submission" date="2015-07" db="EMBL/GenBank/DDBJ databases">
        <title>MeaNS - Measles Nucleotide Surveillance Program.</title>
        <authorList>
            <person name="Tran T."/>
            <person name="Druce J."/>
        </authorList>
    </citation>
    <scope>NUCLEOTIDE SEQUENCE</scope>
    <source>
        <strain evidence="1">UCB-OBI-ISO-001</strain>
        <tissue evidence="1">Gonad</tissue>
    </source>
</reference>
<organism evidence="1">
    <name type="scientific">Octopus bimaculoides</name>
    <name type="common">California two-spotted octopus</name>
    <dbReference type="NCBI Taxonomy" id="37653"/>
    <lineage>
        <taxon>Eukaryota</taxon>
        <taxon>Metazoa</taxon>
        <taxon>Spiralia</taxon>
        <taxon>Lophotrochozoa</taxon>
        <taxon>Mollusca</taxon>
        <taxon>Cephalopoda</taxon>
        <taxon>Coleoidea</taxon>
        <taxon>Octopodiformes</taxon>
        <taxon>Octopoda</taxon>
        <taxon>Incirrata</taxon>
        <taxon>Octopodidae</taxon>
        <taxon>Octopus</taxon>
    </lineage>
</organism>
<accession>A0A0L8I511</accession>
<proteinExistence type="predicted"/>